<dbReference type="Proteomes" id="UP001152024">
    <property type="component" value="Unassembled WGS sequence"/>
</dbReference>
<gene>
    <name evidence="1" type="ORF">NW768_007641</name>
</gene>
<protein>
    <submittedName>
        <fullName evidence="1">Uncharacterized protein</fullName>
    </submittedName>
</protein>
<dbReference type="EMBL" id="JAOQBH010000011">
    <property type="protein sequence ID" value="KAJ4129110.1"/>
    <property type="molecule type" value="Genomic_DNA"/>
</dbReference>
<proteinExistence type="predicted"/>
<organism evidence="1 2">
    <name type="scientific">Fusarium equiseti</name>
    <name type="common">Fusarium scirpi</name>
    <dbReference type="NCBI Taxonomy" id="61235"/>
    <lineage>
        <taxon>Eukaryota</taxon>
        <taxon>Fungi</taxon>
        <taxon>Dikarya</taxon>
        <taxon>Ascomycota</taxon>
        <taxon>Pezizomycotina</taxon>
        <taxon>Sordariomycetes</taxon>
        <taxon>Hypocreomycetidae</taxon>
        <taxon>Hypocreales</taxon>
        <taxon>Nectriaceae</taxon>
        <taxon>Fusarium</taxon>
        <taxon>Fusarium incarnatum-equiseti species complex</taxon>
    </lineage>
</organism>
<evidence type="ECO:0000313" key="1">
    <source>
        <dbReference type="EMBL" id="KAJ4129110.1"/>
    </source>
</evidence>
<accession>A0ABQ8R826</accession>
<name>A0ABQ8R826_FUSEQ</name>
<evidence type="ECO:0000313" key="2">
    <source>
        <dbReference type="Proteomes" id="UP001152024"/>
    </source>
</evidence>
<comment type="caution">
    <text evidence="1">The sequence shown here is derived from an EMBL/GenBank/DDBJ whole genome shotgun (WGS) entry which is preliminary data.</text>
</comment>
<keyword evidence="2" id="KW-1185">Reference proteome</keyword>
<sequence length="269" mass="30379">MTFPTPPDEFPWPGWSVLETMMSAANPPNGMSQNQLVWTPAEESHIACDVDSSSQSHGSTDLNTQCQCGELARKHMNYRIDTQDLWGFLTRQRDSVGLAQKVLDCEDCGSLDNLPSQVAGNVMLFGAIMMDATSSCQSFIRALKQRALASADERCDVQIYLASKEAKDNHIEYQLERQHIWPLAKVLLRVETEKFHRICIAFITRQWRVHEKGHEICLPGGTCKKPKTTQTTSPADFCPRSTEPTLFFNCFRTAKHLQSVITDLQKDLE</sequence>
<reference evidence="1" key="1">
    <citation type="submission" date="2022-09" db="EMBL/GenBank/DDBJ databases">
        <title>Fusarium specimens isolated from Avocado Roots.</title>
        <authorList>
            <person name="Stajich J."/>
            <person name="Roper C."/>
            <person name="Heimlech-Rivalta G."/>
        </authorList>
    </citation>
    <scope>NUCLEOTIDE SEQUENCE</scope>
    <source>
        <strain evidence="1">CF00095</strain>
    </source>
</reference>